<dbReference type="STRING" id="167879.CPS_1239"/>
<dbReference type="EMBL" id="CP000083">
    <property type="protein sequence ID" value="AAZ25525.1"/>
    <property type="molecule type" value="Genomic_DNA"/>
</dbReference>
<dbReference type="InterPro" id="IPR036249">
    <property type="entry name" value="Thioredoxin-like_sf"/>
</dbReference>
<protein>
    <submittedName>
        <fullName evidence="2">DsbA-like thioredoxin domain protein</fullName>
    </submittedName>
</protein>
<sequence length="219" mass="24593">MASPVVIDYYSDILCVWAWIAQRRNEELNAKLLGKIEWRYHYLDVFGDASNKIPNQWQEKEGFTGFSNHIQKAAAPYPDAPINTELWKSVRPKSSANPHLVLKGVELTLGAHVSIELALLFRQAFFIDGKDISHLAVLFGLIEKAGYKADEVKRSIDDGRAIAALMADYQQAKLLTLKGSPTYIIDNGRQVLYGNVGYRVLLANIEEQLKAPTNEASWC</sequence>
<dbReference type="SUPFAM" id="SSF52833">
    <property type="entry name" value="Thioredoxin-like"/>
    <property type="match status" value="1"/>
</dbReference>
<accession>Q486N3</accession>
<proteinExistence type="predicted"/>
<name>Q486N3_COLP3</name>
<reference evidence="2" key="1">
    <citation type="journal article" date="2005" name="Proc. Natl. Acad. Sci. U.S.A.">
        <title>The psychrophilic lifestyle as revealed by the genome sequence of Colwellia psychrerythraea 34H through genomic and proteomic analyses.</title>
        <authorList>
            <person name="Methe B.A."/>
            <person name="Nelson K.E."/>
            <person name="Deming J.W."/>
            <person name="Momen B."/>
            <person name="Melamud E."/>
            <person name="Zhang X."/>
            <person name="Moult J."/>
            <person name="Madupu R."/>
            <person name="Nelson W.C."/>
            <person name="Dodson R.J."/>
            <person name="Brinkac L.M."/>
            <person name="Daugherty S.C."/>
            <person name="Durkin A.S."/>
            <person name="DeBoy R.T."/>
            <person name="Kolonay J.F."/>
            <person name="Sullivan S.A."/>
            <person name="Zhou L."/>
            <person name="Davidsen T.M."/>
            <person name="Wu M."/>
            <person name="Huston A.L."/>
            <person name="Lewis M."/>
            <person name="Weaver B."/>
            <person name="Weidman J.F."/>
            <person name="Khouri H."/>
            <person name="Utterback T.R."/>
            <person name="Feldblyum T.V."/>
            <person name="Fraser C.M."/>
        </authorList>
    </citation>
    <scope>NUCLEOTIDE SEQUENCE [LARGE SCALE GENOMIC DNA]</scope>
    <source>
        <strain evidence="2">34H</strain>
    </source>
</reference>
<evidence type="ECO:0000259" key="1">
    <source>
        <dbReference type="Pfam" id="PF01323"/>
    </source>
</evidence>
<dbReference type="PANTHER" id="PTHR13887">
    <property type="entry name" value="GLUTATHIONE S-TRANSFERASE KAPPA"/>
    <property type="match status" value="1"/>
</dbReference>
<dbReference type="Proteomes" id="UP000000547">
    <property type="component" value="Chromosome"/>
</dbReference>
<dbReference type="AlphaFoldDB" id="Q486N3"/>
<dbReference type="Gene3D" id="3.40.30.10">
    <property type="entry name" value="Glutaredoxin"/>
    <property type="match status" value="1"/>
</dbReference>
<evidence type="ECO:0000313" key="3">
    <source>
        <dbReference type="Proteomes" id="UP000000547"/>
    </source>
</evidence>
<feature type="domain" description="DSBA-like thioredoxin" evidence="1">
    <location>
        <begin position="6"/>
        <end position="202"/>
    </location>
</feature>
<dbReference type="InterPro" id="IPR001853">
    <property type="entry name" value="DSBA-like_thioredoxin_dom"/>
</dbReference>
<dbReference type="PANTHER" id="PTHR13887:SF41">
    <property type="entry name" value="THIOREDOXIN SUPERFAMILY PROTEIN"/>
    <property type="match status" value="1"/>
</dbReference>
<organism evidence="2 3">
    <name type="scientific">Colwellia psychrerythraea (strain 34H / ATCC BAA-681)</name>
    <name type="common">Vibrio psychroerythus</name>
    <dbReference type="NCBI Taxonomy" id="167879"/>
    <lineage>
        <taxon>Bacteria</taxon>
        <taxon>Pseudomonadati</taxon>
        <taxon>Pseudomonadota</taxon>
        <taxon>Gammaproteobacteria</taxon>
        <taxon>Alteromonadales</taxon>
        <taxon>Colwelliaceae</taxon>
        <taxon>Colwellia</taxon>
    </lineage>
</organism>
<dbReference type="GO" id="GO:0016491">
    <property type="term" value="F:oxidoreductase activity"/>
    <property type="evidence" value="ECO:0007669"/>
    <property type="project" value="InterPro"/>
</dbReference>
<evidence type="ECO:0000313" key="2">
    <source>
        <dbReference type="EMBL" id="AAZ25525.1"/>
    </source>
</evidence>
<dbReference type="RefSeq" id="WP_011042076.1">
    <property type="nucleotide sequence ID" value="NC_003910.7"/>
</dbReference>
<dbReference type="Pfam" id="PF01323">
    <property type="entry name" value="DSBA"/>
    <property type="match status" value="1"/>
</dbReference>
<gene>
    <name evidence="2" type="ordered locus">CPS_1239</name>
</gene>
<dbReference type="HOGENOM" id="CLU_1260719_0_0_6"/>
<dbReference type="KEGG" id="cps:CPS_1239"/>